<dbReference type="GeneID" id="3373832"/>
<feature type="compositionally biased region" description="Polar residues" evidence="8">
    <location>
        <begin position="763"/>
        <end position="776"/>
    </location>
</feature>
<accession>Q5CUT2</accession>
<feature type="compositionally biased region" description="Low complexity" evidence="8">
    <location>
        <begin position="727"/>
        <end position="740"/>
    </location>
</feature>
<keyword evidence="12" id="KW-1185">Reference proteome</keyword>
<feature type="compositionally biased region" description="Basic and acidic residues" evidence="8">
    <location>
        <begin position="752"/>
        <end position="762"/>
    </location>
</feature>
<dbReference type="AlphaFoldDB" id="Q5CUT2"/>
<evidence type="ECO:0000256" key="8">
    <source>
        <dbReference type="SAM" id="MobiDB-lite"/>
    </source>
</evidence>
<dbReference type="PROSITE" id="PS51194">
    <property type="entry name" value="HELICASE_CTER"/>
    <property type="match status" value="1"/>
</dbReference>
<evidence type="ECO:0000256" key="7">
    <source>
        <dbReference type="RuleBase" id="RU365068"/>
    </source>
</evidence>
<evidence type="ECO:0000256" key="6">
    <source>
        <dbReference type="RuleBase" id="RU000492"/>
    </source>
</evidence>
<evidence type="ECO:0000256" key="1">
    <source>
        <dbReference type="ARBA" id="ARBA00022741"/>
    </source>
</evidence>
<proteinExistence type="inferred from homology"/>
<feature type="compositionally biased region" description="Acidic residues" evidence="8">
    <location>
        <begin position="741"/>
        <end position="751"/>
    </location>
</feature>
<dbReference type="SMART" id="SM00487">
    <property type="entry name" value="DEXDc"/>
    <property type="match status" value="1"/>
</dbReference>
<evidence type="ECO:0000259" key="9">
    <source>
        <dbReference type="PROSITE" id="PS51192"/>
    </source>
</evidence>
<reference evidence="11 12" key="1">
    <citation type="journal article" date="2004" name="Science">
        <title>Complete genome sequence of the apicomplexan, Cryptosporidium parvum.</title>
        <authorList>
            <person name="Abrahamsen M.S."/>
            <person name="Templeton T.J."/>
            <person name="Enomoto S."/>
            <person name="Abrahante J.E."/>
            <person name="Zhu G."/>
            <person name="Lancto C.A."/>
            <person name="Deng M."/>
            <person name="Liu C."/>
            <person name="Widmer G."/>
            <person name="Tzipori S."/>
            <person name="Buck G.A."/>
            <person name="Xu P."/>
            <person name="Bankier A.T."/>
            <person name="Dear P.H."/>
            <person name="Konfortov B.A."/>
            <person name="Spriggs H.F."/>
            <person name="Iyer L."/>
            <person name="Anantharaman V."/>
            <person name="Aravind L."/>
            <person name="Kapur V."/>
        </authorList>
    </citation>
    <scope>NUCLEOTIDE SEQUENCE [LARGE SCALE GENOMIC DNA]</scope>
    <source>
        <strain evidence="12">Iowa II</strain>
    </source>
</reference>
<dbReference type="EMBL" id="AAEE01000004">
    <property type="protein sequence ID" value="EAK89278.1"/>
    <property type="molecule type" value="Genomic_DNA"/>
</dbReference>
<dbReference type="OrthoDB" id="7396459at2759"/>
<dbReference type="InterPro" id="IPR025313">
    <property type="entry name" value="SPB4-like_CTE"/>
</dbReference>
<comment type="domain">
    <text evidence="7">The Q motif is unique to and characteristic of the DEAD box family of RNA helicases and controls ATP binding and hydrolysis.</text>
</comment>
<dbReference type="SMART" id="SM00490">
    <property type="entry name" value="HELICc"/>
    <property type="match status" value="1"/>
</dbReference>
<feature type="region of interest" description="Disordered" evidence="8">
    <location>
        <begin position="721"/>
        <end position="792"/>
    </location>
</feature>
<dbReference type="GO" id="GO:0005524">
    <property type="term" value="F:ATP binding"/>
    <property type="evidence" value="ECO:0007669"/>
    <property type="project" value="UniProtKB-UniRule"/>
</dbReference>
<dbReference type="InterPro" id="IPR014001">
    <property type="entry name" value="Helicase_ATP-bd"/>
</dbReference>
<dbReference type="Pfam" id="PF00271">
    <property type="entry name" value="Helicase_C"/>
    <property type="match status" value="1"/>
</dbReference>
<dbReference type="SUPFAM" id="SSF52540">
    <property type="entry name" value="P-loop containing nucleoside triphosphate hydrolases"/>
    <property type="match status" value="1"/>
</dbReference>
<feature type="domain" description="Helicase C-terminal" evidence="10">
    <location>
        <begin position="317"/>
        <end position="493"/>
    </location>
</feature>
<dbReference type="Pfam" id="PF00270">
    <property type="entry name" value="DEAD"/>
    <property type="match status" value="1"/>
</dbReference>
<evidence type="ECO:0000256" key="4">
    <source>
        <dbReference type="ARBA" id="ARBA00022840"/>
    </source>
</evidence>
<dbReference type="EC" id="3.6.4.13" evidence="7"/>
<keyword evidence="5 7" id="KW-0694">RNA-binding</keyword>
<dbReference type="InterPro" id="IPR027417">
    <property type="entry name" value="P-loop_NTPase"/>
</dbReference>
<dbReference type="Gene3D" id="3.40.50.300">
    <property type="entry name" value="P-loop containing nucleotide triphosphate hydrolases"/>
    <property type="match status" value="2"/>
</dbReference>
<keyword evidence="3 6" id="KW-0347">Helicase</keyword>
<keyword evidence="1 6" id="KW-0547">Nucleotide-binding</keyword>
<dbReference type="GO" id="GO:0003723">
    <property type="term" value="F:RNA binding"/>
    <property type="evidence" value="ECO:0007669"/>
    <property type="project" value="UniProtKB-UniRule"/>
</dbReference>
<dbReference type="GO" id="GO:0003724">
    <property type="term" value="F:RNA helicase activity"/>
    <property type="evidence" value="ECO:0007669"/>
    <property type="project" value="UniProtKB-EC"/>
</dbReference>
<keyword evidence="4 6" id="KW-0067">ATP-binding</keyword>
<dbReference type="InterPro" id="IPR000629">
    <property type="entry name" value="RNA-helicase_DEAD-box_CS"/>
</dbReference>
<dbReference type="PANTHER" id="PTHR24031">
    <property type="entry name" value="RNA HELICASE"/>
    <property type="match status" value="1"/>
</dbReference>
<feature type="non-terminal residue" evidence="11">
    <location>
        <position position="1"/>
    </location>
</feature>
<dbReference type="KEGG" id="cpv:cgd3_1590"/>
<evidence type="ECO:0000256" key="5">
    <source>
        <dbReference type="ARBA" id="ARBA00022884"/>
    </source>
</evidence>
<feature type="compositionally biased region" description="Basic and acidic residues" evidence="8">
    <location>
        <begin position="640"/>
        <end position="668"/>
    </location>
</feature>
<keyword evidence="2 6" id="KW-0378">Hydrolase</keyword>
<comment type="caution">
    <text evidence="11">The sequence shown here is derived from an EMBL/GenBank/DDBJ whole genome shotgun (WGS) entry which is preliminary data.</text>
</comment>
<name>Q5CUT2_CRYPI</name>
<evidence type="ECO:0000256" key="3">
    <source>
        <dbReference type="ARBA" id="ARBA00022806"/>
    </source>
</evidence>
<protein>
    <recommendedName>
        <fullName evidence="7">ATP-dependent RNA helicase</fullName>
        <ecNumber evidence="7">3.6.4.13</ecNumber>
    </recommendedName>
</protein>
<dbReference type="OMA" id="AYKEHEC"/>
<dbReference type="RefSeq" id="XP_626732.1">
    <property type="nucleotide sequence ID" value="XM_626732.1"/>
</dbReference>
<dbReference type="PROSITE" id="PS00039">
    <property type="entry name" value="DEAD_ATP_HELICASE"/>
    <property type="match status" value="1"/>
</dbReference>
<organism evidence="11 12">
    <name type="scientific">Cryptosporidium parvum (strain Iowa II)</name>
    <dbReference type="NCBI Taxonomy" id="353152"/>
    <lineage>
        <taxon>Eukaryota</taxon>
        <taxon>Sar</taxon>
        <taxon>Alveolata</taxon>
        <taxon>Apicomplexa</taxon>
        <taxon>Conoidasida</taxon>
        <taxon>Coccidia</taxon>
        <taxon>Eucoccidiorida</taxon>
        <taxon>Eimeriorina</taxon>
        <taxon>Cryptosporidiidae</taxon>
        <taxon>Cryptosporidium</taxon>
    </lineage>
</organism>
<dbReference type="PROSITE" id="PS51192">
    <property type="entry name" value="HELICASE_ATP_BIND_1"/>
    <property type="match status" value="1"/>
</dbReference>
<comment type="function">
    <text evidence="7">RNA helicase.</text>
</comment>
<dbReference type="SMART" id="SM01178">
    <property type="entry name" value="DUF4217"/>
    <property type="match status" value="1"/>
</dbReference>
<dbReference type="InterPro" id="IPR011545">
    <property type="entry name" value="DEAD/DEAH_box_helicase_dom"/>
</dbReference>
<dbReference type="GO" id="GO:0016887">
    <property type="term" value="F:ATP hydrolysis activity"/>
    <property type="evidence" value="ECO:0007669"/>
    <property type="project" value="RHEA"/>
</dbReference>
<dbReference type="STRING" id="353152.Q5CUT2"/>
<sequence>YEYYGKKMKERKRTPKNKGNEEINYRGFEALRPSISEGSLDFIQNHLGFRFMSPVQEVTIPELLTHKDVAVEACTGSGKTMSYLVPVVEILLKSQIQSRGISNFNMGSLILTPTRELSTQVFEILERYLDIINQYREKGGSGNVLKCLICIGGGNINKTFDYIKQVAEEEASEDNSKYYILVGTPGRIFHLFENLKDGFDWNIKSSLEILILDEADRLLDMGFENHINMILHSMPKQRRTGLFSATLNSQVQNLIKTGLRNPKYIKVSISCNNLEKQNTNEKQETSTSIEDAECDISVPIGLTCFYVELNPLLKIEFLIRFLLNMKRELESGKQIKCIIFFLTCRSVEFYFKYLSKLFHNHSKNKQNKSQKNGYFMESSLGNLCKLHGQMCQKSREKSYEIFRNCDSGVLISTDLTARGIDIPDIEWIIQFDAPQDPSYYIHRIGRTARAGKLGKSIIMLQPHEGAFIEYIEKKTMRKILSYNHLEGEKNNTGIIYDGNYNSIEDPFYKTSNNLKLCYCTKLNEEIIKKDEFLNNSCNINRVGLCTIRKFMYSDFEFYEKAKKAFVSYIRAYKEYQLPFIFPFKSLSIGEIAASFALLRIPRVKEILGKSNISGKFITGSKNIHPDDFNPNPKPPSNIETSKDQKDNFENSKKRKELKDIQVDLEKNNNSKRSRSEKRATKRKIELDEWQTLQFENNLAKKLKTGKITYKEYQNRLNQFYKDEEISNNDNNYDNTNNSDSSNDDISDTSDFDSDHSTRKKNNDCSNLKTANGSNKQKIPKWVIQGKKNKKKR</sequence>
<dbReference type="CDD" id="cd18787">
    <property type="entry name" value="SF2_C_DEAD"/>
    <property type="match status" value="1"/>
</dbReference>
<dbReference type="CDD" id="cd17960">
    <property type="entry name" value="DEADc_DDX55"/>
    <property type="match status" value="1"/>
</dbReference>
<evidence type="ECO:0000313" key="11">
    <source>
        <dbReference type="EMBL" id="EAK89278.1"/>
    </source>
</evidence>
<dbReference type="InterPro" id="IPR001650">
    <property type="entry name" value="Helicase_C-like"/>
</dbReference>
<feature type="domain" description="Helicase ATP-binding" evidence="9">
    <location>
        <begin position="60"/>
        <end position="265"/>
    </location>
</feature>
<gene>
    <name evidence="11" type="ORF">cgd3_1590</name>
</gene>
<comment type="similarity">
    <text evidence="6">Belongs to the DEAD box helicase family.</text>
</comment>
<comment type="catalytic activity">
    <reaction evidence="7">
        <text>ATP + H2O = ADP + phosphate + H(+)</text>
        <dbReference type="Rhea" id="RHEA:13065"/>
        <dbReference type="ChEBI" id="CHEBI:15377"/>
        <dbReference type="ChEBI" id="CHEBI:15378"/>
        <dbReference type="ChEBI" id="CHEBI:30616"/>
        <dbReference type="ChEBI" id="CHEBI:43474"/>
        <dbReference type="ChEBI" id="CHEBI:456216"/>
        <dbReference type="EC" id="3.6.4.13"/>
    </reaction>
</comment>
<evidence type="ECO:0000259" key="10">
    <source>
        <dbReference type="PROSITE" id="PS51194"/>
    </source>
</evidence>
<dbReference type="Proteomes" id="UP000006726">
    <property type="component" value="Chromosome 3"/>
</dbReference>
<dbReference type="Pfam" id="PF13959">
    <property type="entry name" value="CTE_SPB4"/>
    <property type="match status" value="1"/>
</dbReference>
<evidence type="ECO:0000313" key="12">
    <source>
        <dbReference type="Proteomes" id="UP000006726"/>
    </source>
</evidence>
<dbReference type="InParanoid" id="Q5CUT2"/>
<evidence type="ECO:0000256" key="2">
    <source>
        <dbReference type="ARBA" id="ARBA00022801"/>
    </source>
</evidence>
<feature type="region of interest" description="Disordered" evidence="8">
    <location>
        <begin position="621"/>
        <end position="680"/>
    </location>
</feature>